<feature type="transmembrane region" description="Helical" evidence="5">
    <location>
        <begin position="60"/>
        <end position="77"/>
    </location>
</feature>
<dbReference type="PANTHER" id="PTHR30566">
    <property type="entry name" value="YNAI-RELATED MECHANOSENSITIVE ION CHANNEL"/>
    <property type="match status" value="1"/>
</dbReference>
<feature type="transmembrane region" description="Helical" evidence="5">
    <location>
        <begin position="83"/>
        <end position="113"/>
    </location>
</feature>
<keyword evidence="2 5" id="KW-0812">Transmembrane</keyword>
<proteinExistence type="predicted"/>
<keyword evidence="8" id="KW-1185">Reference proteome</keyword>
<dbReference type="EMBL" id="JAIUJR010000001">
    <property type="protein sequence ID" value="MCA0131606.1"/>
    <property type="molecule type" value="Genomic_DNA"/>
</dbReference>
<evidence type="ECO:0000256" key="3">
    <source>
        <dbReference type="ARBA" id="ARBA00022989"/>
    </source>
</evidence>
<evidence type="ECO:0000256" key="1">
    <source>
        <dbReference type="ARBA" id="ARBA00004370"/>
    </source>
</evidence>
<dbReference type="InterPro" id="IPR006685">
    <property type="entry name" value="MscS_channel_2nd"/>
</dbReference>
<evidence type="ECO:0000313" key="8">
    <source>
        <dbReference type="Proteomes" id="UP001198901"/>
    </source>
</evidence>
<keyword evidence="3 5" id="KW-1133">Transmembrane helix</keyword>
<dbReference type="Pfam" id="PF00924">
    <property type="entry name" value="MS_channel_2nd"/>
    <property type="match status" value="1"/>
</dbReference>
<dbReference type="SUPFAM" id="SSF50182">
    <property type="entry name" value="Sm-like ribonucleoproteins"/>
    <property type="match status" value="1"/>
</dbReference>
<evidence type="ECO:0000256" key="2">
    <source>
        <dbReference type="ARBA" id="ARBA00022692"/>
    </source>
</evidence>
<comment type="caution">
    <text evidence="7">The sequence shown here is derived from an EMBL/GenBank/DDBJ whole genome shotgun (WGS) entry which is preliminary data.</text>
</comment>
<feature type="transmembrane region" description="Helical" evidence="5">
    <location>
        <begin position="20"/>
        <end position="40"/>
    </location>
</feature>
<feature type="domain" description="Mechanosensitive ion channel MscS" evidence="6">
    <location>
        <begin position="102"/>
        <end position="176"/>
    </location>
</feature>
<dbReference type="InterPro" id="IPR010920">
    <property type="entry name" value="LSM_dom_sf"/>
</dbReference>
<organism evidence="7 8">
    <name type="scientific">Winogradskyella alexanderae</name>
    <dbReference type="NCBI Taxonomy" id="2877123"/>
    <lineage>
        <taxon>Bacteria</taxon>
        <taxon>Pseudomonadati</taxon>
        <taxon>Bacteroidota</taxon>
        <taxon>Flavobacteriia</taxon>
        <taxon>Flavobacteriales</taxon>
        <taxon>Flavobacteriaceae</taxon>
        <taxon>Winogradskyella</taxon>
    </lineage>
</organism>
<name>A0ABS7XRY6_9FLAO</name>
<evidence type="ECO:0000313" key="7">
    <source>
        <dbReference type="EMBL" id="MCA0131606.1"/>
    </source>
</evidence>
<dbReference type="RefSeq" id="WP_224525822.1">
    <property type="nucleotide sequence ID" value="NZ_JAIUJR010000001.1"/>
</dbReference>
<evidence type="ECO:0000259" key="6">
    <source>
        <dbReference type="Pfam" id="PF00924"/>
    </source>
</evidence>
<keyword evidence="4 5" id="KW-0472">Membrane</keyword>
<sequence>MIQLEEFVKGFEQLESKGLLLQFVQFLLWVFFIVLVTWLIRKGINRTIEDNTMRYRAKKATRFISYILIILLAIITFTGKVQYFTIAIGLISAGLAFALQEVILSVAGWIAIFSTNIYKPGDRIEINNVKGDVIDIGITKTTLMELGEWVNSDNYTGRIVQVSNAYVFKGTVHNYSTDFPFVWDEINLPIRYGSDIQLANSIIMDLAKSLLMDYASFAKNHWKKMVKKYLIENANVEPTLSLKLTDNWAEFNLRYVVDYKKRRITKDTLYKNILNAIDKTDGKVTLASATFDIVGAPTLKVDLGESK</sequence>
<evidence type="ECO:0000256" key="4">
    <source>
        <dbReference type="ARBA" id="ARBA00023136"/>
    </source>
</evidence>
<evidence type="ECO:0000256" key="5">
    <source>
        <dbReference type="SAM" id="Phobius"/>
    </source>
</evidence>
<dbReference type="PANTHER" id="PTHR30566:SF5">
    <property type="entry name" value="MECHANOSENSITIVE ION CHANNEL PROTEIN 1, MITOCHONDRIAL-RELATED"/>
    <property type="match status" value="1"/>
</dbReference>
<dbReference type="Gene3D" id="2.30.30.60">
    <property type="match status" value="1"/>
</dbReference>
<dbReference type="InterPro" id="IPR023408">
    <property type="entry name" value="MscS_beta-dom_sf"/>
</dbReference>
<gene>
    <name evidence="7" type="ORF">LBU54_03350</name>
</gene>
<dbReference type="Proteomes" id="UP001198901">
    <property type="component" value="Unassembled WGS sequence"/>
</dbReference>
<reference evidence="8" key="1">
    <citation type="submission" date="2023-07" db="EMBL/GenBank/DDBJ databases">
        <authorList>
            <person name="Yue Y."/>
        </authorList>
    </citation>
    <scope>NUCLEOTIDE SEQUENCE [LARGE SCALE GENOMIC DNA]</scope>
    <source>
        <strain evidence="8">D23</strain>
    </source>
</reference>
<accession>A0ABS7XRY6</accession>
<comment type="subcellular location">
    <subcellularLocation>
        <location evidence="1">Membrane</location>
    </subcellularLocation>
</comment>
<protein>
    <submittedName>
        <fullName evidence="7">Mechanosensitive ion channel family protein</fullName>
    </submittedName>
</protein>